<sequence length="122" mass="13686">MIKGWANQEEHTNTVIELGNIGTTGWKASEPINKRVSLQNIKKLDIYSLGILFYELDALQLPTSLINAPIAIFERMVLHGELKLNFSSTCPEQFKRLAEMCLSSDPSKRPTADEIVNILLSL</sequence>
<evidence type="ECO:0000313" key="2">
    <source>
        <dbReference type="EMBL" id="OQS05842.1"/>
    </source>
</evidence>
<dbReference type="EMBL" id="JNBS01000410">
    <property type="protein sequence ID" value="OQS05842.1"/>
    <property type="molecule type" value="Genomic_DNA"/>
</dbReference>
<dbReference type="Pfam" id="PF00069">
    <property type="entry name" value="Pkinase"/>
    <property type="match status" value="1"/>
</dbReference>
<dbReference type="PANTHER" id="PTHR44329">
    <property type="entry name" value="SERINE/THREONINE-PROTEIN KINASE TNNI3K-RELATED"/>
    <property type="match status" value="1"/>
</dbReference>
<feature type="domain" description="Protein kinase" evidence="1">
    <location>
        <begin position="1"/>
        <end position="120"/>
    </location>
</feature>
<dbReference type="Gene3D" id="1.10.510.10">
    <property type="entry name" value="Transferase(Phosphotransferase) domain 1"/>
    <property type="match status" value="1"/>
</dbReference>
<evidence type="ECO:0000259" key="1">
    <source>
        <dbReference type="PROSITE" id="PS50011"/>
    </source>
</evidence>
<accession>A0A1W0A6C9</accession>
<name>A0A1W0A6C9_9STRA</name>
<dbReference type="GO" id="GO:0005524">
    <property type="term" value="F:ATP binding"/>
    <property type="evidence" value="ECO:0007669"/>
    <property type="project" value="InterPro"/>
</dbReference>
<dbReference type="OrthoDB" id="4062651at2759"/>
<dbReference type="SUPFAM" id="SSF56112">
    <property type="entry name" value="Protein kinase-like (PK-like)"/>
    <property type="match status" value="1"/>
</dbReference>
<dbReference type="GO" id="GO:0004674">
    <property type="term" value="F:protein serine/threonine kinase activity"/>
    <property type="evidence" value="ECO:0007669"/>
    <property type="project" value="TreeGrafter"/>
</dbReference>
<evidence type="ECO:0000313" key="3">
    <source>
        <dbReference type="Proteomes" id="UP000243217"/>
    </source>
</evidence>
<organism evidence="2 3">
    <name type="scientific">Thraustotheca clavata</name>
    <dbReference type="NCBI Taxonomy" id="74557"/>
    <lineage>
        <taxon>Eukaryota</taxon>
        <taxon>Sar</taxon>
        <taxon>Stramenopiles</taxon>
        <taxon>Oomycota</taxon>
        <taxon>Saprolegniomycetes</taxon>
        <taxon>Saprolegniales</taxon>
        <taxon>Achlyaceae</taxon>
        <taxon>Thraustotheca</taxon>
    </lineage>
</organism>
<dbReference type="InterPro" id="IPR000719">
    <property type="entry name" value="Prot_kinase_dom"/>
</dbReference>
<gene>
    <name evidence="2" type="ORF">THRCLA_20515</name>
</gene>
<reference evidence="2 3" key="1">
    <citation type="journal article" date="2014" name="Genome Biol. Evol.">
        <title>The secreted proteins of Achlya hypogyna and Thraustotheca clavata identify the ancestral oomycete secretome and reveal gene acquisitions by horizontal gene transfer.</title>
        <authorList>
            <person name="Misner I."/>
            <person name="Blouin N."/>
            <person name="Leonard G."/>
            <person name="Richards T.A."/>
            <person name="Lane C.E."/>
        </authorList>
    </citation>
    <scope>NUCLEOTIDE SEQUENCE [LARGE SCALE GENOMIC DNA]</scope>
    <source>
        <strain evidence="2 3">ATCC 34112</strain>
    </source>
</reference>
<dbReference type="PROSITE" id="PS50011">
    <property type="entry name" value="PROTEIN_KINASE_DOM"/>
    <property type="match status" value="1"/>
</dbReference>
<dbReference type="InterPro" id="IPR051681">
    <property type="entry name" value="Ser/Thr_Kinases-Pseudokinases"/>
</dbReference>
<dbReference type="AlphaFoldDB" id="A0A1W0A6C9"/>
<dbReference type="Proteomes" id="UP000243217">
    <property type="component" value="Unassembled WGS sequence"/>
</dbReference>
<dbReference type="InterPro" id="IPR011009">
    <property type="entry name" value="Kinase-like_dom_sf"/>
</dbReference>
<keyword evidence="3" id="KW-1185">Reference proteome</keyword>
<proteinExistence type="predicted"/>
<protein>
    <recommendedName>
        <fullName evidence="1">Protein kinase domain-containing protein</fullName>
    </recommendedName>
</protein>
<dbReference type="PANTHER" id="PTHR44329:SF214">
    <property type="entry name" value="PROTEIN KINASE DOMAIN-CONTAINING PROTEIN"/>
    <property type="match status" value="1"/>
</dbReference>
<comment type="caution">
    <text evidence="2">The sequence shown here is derived from an EMBL/GenBank/DDBJ whole genome shotgun (WGS) entry which is preliminary data.</text>
</comment>